<feature type="non-terminal residue" evidence="1">
    <location>
        <position position="1"/>
    </location>
</feature>
<dbReference type="Proteomes" id="UP000265520">
    <property type="component" value="Unassembled WGS sequence"/>
</dbReference>
<accession>A0A392URY8</accession>
<reference evidence="1 2" key="1">
    <citation type="journal article" date="2018" name="Front. Plant Sci.">
        <title>Red Clover (Trifolium pratense) and Zigzag Clover (T. medium) - A Picture of Genomic Similarities and Differences.</title>
        <authorList>
            <person name="Dluhosova J."/>
            <person name="Istvanek J."/>
            <person name="Nedelnik J."/>
            <person name="Repkova J."/>
        </authorList>
    </citation>
    <scope>NUCLEOTIDE SEQUENCE [LARGE SCALE GENOMIC DNA]</scope>
    <source>
        <strain evidence="2">cv. 10/8</strain>
        <tissue evidence="1">Leaf</tissue>
    </source>
</reference>
<sequence length="24" mass="2204">GSSGSATSPGCTTGHVDASLLALD</sequence>
<dbReference type="EMBL" id="LXQA010959070">
    <property type="protein sequence ID" value="MCI78788.1"/>
    <property type="molecule type" value="Genomic_DNA"/>
</dbReference>
<proteinExistence type="predicted"/>
<comment type="caution">
    <text evidence="1">The sequence shown here is derived from an EMBL/GenBank/DDBJ whole genome shotgun (WGS) entry which is preliminary data.</text>
</comment>
<evidence type="ECO:0000313" key="1">
    <source>
        <dbReference type="EMBL" id="MCI78788.1"/>
    </source>
</evidence>
<evidence type="ECO:0000313" key="2">
    <source>
        <dbReference type="Proteomes" id="UP000265520"/>
    </source>
</evidence>
<organism evidence="1 2">
    <name type="scientific">Trifolium medium</name>
    <dbReference type="NCBI Taxonomy" id="97028"/>
    <lineage>
        <taxon>Eukaryota</taxon>
        <taxon>Viridiplantae</taxon>
        <taxon>Streptophyta</taxon>
        <taxon>Embryophyta</taxon>
        <taxon>Tracheophyta</taxon>
        <taxon>Spermatophyta</taxon>
        <taxon>Magnoliopsida</taxon>
        <taxon>eudicotyledons</taxon>
        <taxon>Gunneridae</taxon>
        <taxon>Pentapetalae</taxon>
        <taxon>rosids</taxon>
        <taxon>fabids</taxon>
        <taxon>Fabales</taxon>
        <taxon>Fabaceae</taxon>
        <taxon>Papilionoideae</taxon>
        <taxon>50 kb inversion clade</taxon>
        <taxon>NPAAA clade</taxon>
        <taxon>Hologalegina</taxon>
        <taxon>IRL clade</taxon>
        <taxon>Trifolieae</taxon>
        <taxon>Trifolium</taxon>
    </lineage>
</organism>
<dbReference type="AlphaFoldDB" id="A0A392URY8"/>
<name>A0A392URY8_9FABA</name>
<keyword evidence="2" id="KW-1185">Reference proteome</keyword>
<gene>
    <name evidence="1" type="ORF">A2U01_0100059</name>
</gene>
<protein>
    <submittedName>
        <fullName evidence="1">Uncharacterized protein</fullName>
    </submittedName>
</protein>